<keyword evidence="3" id="KW-1185">Reference proteome</keyword>
<evidence type="ECO:0000256" key="1">
    <source>
        <dbReference type="SAM" id="MobiDB-lite"/>
    </source>
</evidence>
<comment type="caution">
    <text evidence="2">The sequence shown here is derived from an EMBL/GenBank/DDBJ whole genome shotgun (WGS) entry which is preliminary data.</text>
</comment>
<organism evidence="2 3">
    <name type="scientific">Platanthera zijinensis</name>
    <dbReference type="NCBI Taxonomy" id="2320716"/>
    <lineage>
        <taxon>Eukaryota</taxon>
        <taxon>Viridiplantae</taxon>
        <taxon>Streptophyta</taxon>
        <taxon>Embryophyta</taxon>
        <taxon>Tracheophyta</taxon>
        <taxon>Spermatophyta</taxon>
        <taxon>Magnoliopsida</taxon>
        <taxon>Liliopsida</taxon>
        <taxon>Asparagales</taxon>
        <taxon>Orchidaceae</taxon>
        <taxon>Orchidoideae</taxon>
        <taxon>Orchideae</taxon>
        <taxon>Orchidinae</taxon>
        <taxon>Platanthera</taxon>
    </lineage>
</organism>
<evidence type="ECO:0000313" key="2">
    <source>
        <dbReference type="EMBL" id="KAK8957782.1"/>
    </source>
</evidence>
<feature type="region of interest" description="Disordered" evidence="1">
    <location>
        <begin position="1"/>
        <end position="44"/>
    </location>
</feature>
<name>A0AAP0GGH4_9ASPA</name>
<dbReference type="EMBL" id="JBBWWQ010000001">
    <property type="protein sequence ID" value="KAK8957782.1"/>
    <property type="molecule type" value="Genomic_DNA"/>
</dbReference>
<sequence length="74" mass="7646">MGSCFSISSSAAPFPSGGEPPTAANVINPDGSLTKAQLSGDGGRDGGVGLQCELCARQRRFDEGAEDDESWQQK</sequence>
<gene>
    <name evidence="2" type="ORF">KSP39_PZI000155</name>
</gene>
<dbReference type="AlphaFoldDB" id="A0AAP0GGH4"/>
<evidence type="ECO:0000313" key="3">
    <source>
        <dbReference type="Proteomes" id="UP001418222"/>
    </source>
</evidence>
<proteinExistence type="predicted"/>
<reference evidence="2 3" key="1">
    <citation type="journal article" date="2022" name="Nat. Plants">
        <title>Genomes of leafy and leafless Platanthera orchids illuminate the evolution of mycoheterotrophy.</title>
        <authorList>
            <person name="Li M.H."/>
            <person name="Liu K.W."/>
            <person name="Li Z."/>
            <person name="Lu H.C."/>
            <person name="Ye Q.L."/>
            <person name="Zhang D."/>
            <person name="Wang J.Y."/>
            <person name="Li Y.F."/>
            <person name="Zhong Z.M."/>
            <person name="Liu X."/>
            <person name="Yu X."/>
            <person name="Liu D.K."/>
            <person name="Tu X.D."/>
            <person name="Liu B."/>
            <person name="Hao Y."/>
            <person name="Liao X.Y."/>
            <person name="Jiang Y.T."/>
            <person name="Sun W.H."/>
            <person name="Chen J."/>
            <person name="Chen Y.Q."/>
            <person name="Ai Y."/>
            <person name="Zhai J.W."/>
            <person name="Wu S.S."/>
            <person name="Zhou Z."/>
            <person name="Hsiao Y.Y."/>
            <person name="Wu W.L."/>
            <person name="Chen Y.Y."/>
            <person name="Lin Y.F."/>
            <person name="Hsu J.L."/>
            <person name="Li C.Y."/>
            <person name="Wang Z.W."/>
            <person name="Zhao X."/>
            <person name="Zhong W.Y."/>
            <person name="Ma X.K."/>
            <person name="Ma L."/>
            <person name="Huang J."/>
            <person name="Chen G.Z."/>
            <person name="Huang M.Z."/>
            <person name="Huang L."/>
            <person name="Peng D.H."/>
            <person name="Luo Y.B."/>
            <person name="Zou S.Q."/>
            <person name="Chen S.P."/>
            <person name="Lan S."/>
            <person name="Tsai W.C."/>
            <person name="Van de Peer Y."/>
            <person name="Liu Z.J."/>
        </authorList>
    </citation>
    <scope>NUCLEOTIDE SEQUENCE [LARGE SCALE GENOMIC DNA]</scope>
    <source>
        <strain evidence="2">Lor287</strain>
    </source>
</reference>
<accession>A0AAP0GGH4</accession>
<feature type="compositionally biased region" description="Low complexity" evidence="1">
    <location>
        <begin position="1"/>
        <end position="16"/>
    </location>
</feature>
<dbReference type="Proteomes" id="UP001418222">
    <property type="component" value="Unassembled WGS sequence"/>
</dbReference>
<protein>
    <submittedName>
        <fullName evidence="2">Uncharacterized protein</fullName>
    </submittedName>
</protein>